<protein>
    <submittedName>
        <fullName evidence="1">Uncharacterized protein</fullName>
    </submittedName>
</protein>
<reference evidence="1 2" key="1">
    <citation type="journal article" date="2022" name="DNA Res.">
        <title>Chromosomal-level genome assembly of the orchid tree Bauhinia variegata (Leguminosae; Cercidoideae) supports the allotetraploid origin hypothesis of Bauhinia.</title>
        <authorList>
            <person name="Zhong Y."/>
            <person name="Chen Y."/>
            <person name="Zheng D."/>
            <person name="Pang J."/>
            <person name="Liu Y."/>
            <person name="Luo S."/>
            <person name="Meng S."/>
            <person name="Qian L."/>
            <person name="Wei D."/>
            <person name="Dai S."/>
            <person name="Zhou R."/>
        </authorList>
    </citation>
    <scope>NUCLEOTIDE SEQUENCE [LARGE SCALE GENOMIC DNA]</scope>
    <source>
        <strain evidence="1">BV-YZ2020</strain>
    </source>
</reference>
<dbReference type="Proteomes" id="UP000828941">
    <property type="component" value="Chromosome 5"/>
</dbReference>
<evidence type="ECO:0000313" key="1">
    <source>
        <dbReference type="EMBL" id="KAI4345262.1"/>
    </source>
</evidence>
<name>A0ACB9P9U0_BAUVA</name>
<evidence type="ECO:0000313" key="2">
    <source>
        <dbReference type="Proteomes" id="UP000828941"/>
    </source>
</evidence>
<accession>A0ACB9P9U0</accession>
<dbReference type="EMBL" id="CM039430">
    <property type="protein sequence ID" value="KAI4345262.1"/>
    <property type="molecule type" value="Genomic_DNA"/>
</dbReference>
<sequence length="422" mass="48454">MEELKKLEQVQSMLEYMESRGIVNSSTDSDHHSNRFLANLLLFMIHPSGTLNMEKKCCLVSELVPKLSGAFLEEACLWLNQDGLMNQENSAYDGGLHFHAGCQQNLVENALQLSCDLVEDCSLSQSNNYNVAMVELDSMEQANSTLDDFCRSYFMFHGLDINRAQSIFKYLPVLSFTESFIYQLDRINEKLLQAPTDRTSVLGGKNEKATQTLVSCFPNDPFRPLVTLLEYRGLLTGRIREEFSHGAEYWDLERKLCYALTNNEEIHVEDVMKAIHLKSFDYRVLNLLLYQLRGEKVEELHMEFLSVSEFLVEVSDDLHNFGSWYDYEDDVLDNSFNILRMFVKIYGASTAPAMLAKCIGDAEDKYDSLLKSLDPQLSQMYQQRCEEATKEGGKVSGHPFGTWRMPTVIVDEELYRSKFKPH</sequence>
<proteinExistence type="predicted"/>
<keyword evidence="2" id="KW-1185">Reference proteome</keyword>
<comment type="caution">
    <text evidence="1">The sequence shown here is derived from an EMBL/GenBank/DDBJ whole genome shotgun (WGS) entry which is preliminary data.</text>
</comment>
<organism evidence="1 2">
    <name type="scientific">Bauhinia variegata</name>
    <name type="common">Purple orchid tree</name>
    <name type="synonym">Phanera variegata</name>
    <dbReference type="NCBI Taxonomy" id="167791"/>
    <lineage>
        <taxon>Eukaryota</taxon>
        <taxon>Viridiplantae</taxon>
        <taxon>Streptophyta</taxon>
        <taxon>Embryophyta</taxon>
        <taxon>Tracheophyta</taxon>
        <taxon>Spermatophyta</taxon>
        <taxon>Magnoliopsida</taxon>
        <taxon>eudicotyledons</taxon>
        <taxon>Gunneridae</taxon>
        <taxon>Pentapetalae</taxon>
        <taxon>rosids</taxon>
        <taxon>fabids</taxon>
        <taxon>Fabales</taxon>
        <taxon>Fabaceae</taxon>
        <taxon>Cercidoideae</taxon>
        <taxon>Cercideae</taxon>
        <taxon>Bauhiniinae</taxon>
        <taxon>Bauhinia</taxon>
    </lineage>
</organism>
<gene>
    <name evidence="1" type="ORF">L6164_012401</name>
</gene>